<evidence type="ECO:0000256" key="3">
    <source>
        <dbReference type="ARBA" id="ARBA00022833"/>
    </source>
</evidence>
<keyword evidence="3 7" id="KW-0862">Zinc</keyword>
<evidence type="ECO:0000256" key="5">
    <source>
        <dbReference type="ARBA" id="ARBA00023125"/>
    </source>
</evidence>
<proteinExistence type="inferred from homology"/>
<comment type="cofactor">
    <cofactor evidence="7">
        <name>Zn(2+)</name>
        <dbReference type="ChEBI" id="CHEBI:29105"/>
    </cofactor>
    <text evidence="7">Binds 1 zinc ion per subunit.</text>
</comment>
<dbReference type="InterPro" id="IPR036390">
    <property type="entry name" value="WH_DNA-bd_sf"/>
</dbReference>
<dbReference type="GO" id="GO:0008270">
    <property type="term" value="F:zinc ion binding"/>
    <property type="evidence" value="ECO:0007669"/>
    <property type="project" value="TreeGrafter"/>
</dbReference>
<feature type="binding site" evidence="7">
    <location>
        <position position="84"/>
    </location>
    <ligand>
        <name>Zn(2+)</name>
        <dbReference type="ChEBI" id="CHEBI:29105"/>
    </ligand>
</feature>
<dbReference type="CDD" id="cd07153">
    <property type="entry name" value="Fur_like"/>
    <property type="match status" value="1"/>
</dbReference>
<feature type="binding site" evidence="7">
    <location>
        <position position="124"/>
    </location>
    <ligand>
        <name>Zn(2+)</name>
        <dbReference type="ChEBI" id="CHEBI:29105"/>
    </ligand>
</feature>
<evidence type="ECO:0000313" key="9">
    <source>
        <dbReference type="EMBL" id="QOV20325.1"/>
    </source>
</evidence>
<dbReference type="KEGG" id="bliq:INP51_05090"/>
<dbReference type="Gene3D" id="1.10.10.10">
    <property type="entry name" value="Winged helix-like DNA-binding domain superfamily/Winged helix DNA-binding domain"/>
    <property type="match status" value="1"/>
</dbReference>
<comment type="similarity">
    <text evidence="1">Belongs to the Fur family.</text>
</comment>
<dbReference type="GO" id="GO:0003700">
    <property type="term" value="F:DNA-binding transcription factor activity"/>
    <property type="evidence" value="ECO:0007669"/>
    <property type="project" value="InterPro"/>
</dbReference>
<evidence type="ECO:0000256" key="4">
    <source>
        <dbReference type="ARBA" id="ARBA00023015"/>
    </source>
</evidence>
<keyword evidence="4" id="KW-0805">Transcription regulation</keyword>
<dbReference type="Proteomes" id="UP000593601">
    <property type="component" value="Chromosome"/>
</dbReference>
<organism evidence="9 10">
    <name type="scientific">Blautia liquoris</name>
    <dbReference type="NCBI Taxonomy" id="2779518"/>
    <lineage>
        <taxon>Bacteria</taxon>
        <taxon>Bacillati</taxon>
        <taxon>Bacillota</taxon>
        <taxon>Clostridia</taxon>
        <taxon>Lachnospirales</taxon>
        <taxon>Lachnospiraceae</taxon>
        <taxon>Blautia</taxon>
    </lineage>
</organism>
<dbReference type="Gene3D" id="3.30.1490.190">
    <property type="match status" value="1"/>
</dbReference>
<feature type="binding site" evidence="7">
    <location>
        <position position="121"/>
    </location>
    <ligand>
        <name>Zn(2+)</name>
        <dbReference type="ChEBI" id="CHEBI:29105"/>
    </ligand>
</feature>
<name>A0A7M2RJ46_9FIRM</name>
<evidence type="ECO:0000256" key="1">
    <source>
        <dbReference type="ARBA" id="ARBA00007957"/>
    </source>
</evidence>
<dbReference type="InterPro" id="IPR043135">
    <property type="entry name" value="Fur_C"/>
</dbReference>
<dbReference type="InterPro" id="IPR002481">
    <property type="entry name" value="FUR"/>
</dbReference>
<evidence type="ECO:0000256" key="2">
    <source>
        <dbReference type="ARBA" id="ARBA00022491"/>
    </source>
</evidence>
<evidence type="ECO:0000256" key="6">
    <source>
        <dbReference type="ARBA" id="ARBA00023163"/>
    </source>
</evidence>
<dbReference type="GO" id="GO:0000976">
    <property type="term" value="F:transcription cis-regulatory region binding"/>
    <property type="evidence" value="ECO:0007669"/>
    <property type="project" value="TreeGrafter"/>
</dbReference>
<dbReference type="Pfam" id="PF01475">
    <property type="entry name" value="FUR"/>
    <property type="match status" value="1"/>
</dbReference>
<protein>
    <submittedName>
        <fullName evidence="9">Transcriptional repressor</fullName>
    </submittedName>
</protein>
<accession>A0A7M2RJ46</accession>
<keyword evidence="10" id="KW-1185">Reference proteome</keyword>
<feature type="binding site" evidence="7">
    <location>
        <position position="81"/>
    </location>
    <ligand>
        <name>Zn(2+)</name>
        <dbReference type="ChEBI" id="CHEBI:29105"/>
    </ligand>
</feature>
<dbReference type="PANTHER" id="PTHR33202">
    <property type="entry name" value="ZINC UPTAKE REGULATION PROTEIN"/>
    <property type="match status" value="1"/>
</dbReference>
<dbReference type="RefSeq" id="WP_193736645.1">
    <property type="nucleotide sequence ID" value="NZ_CP063304.1"/>
</dbReference>
<keyword evidence="6" id="KW-0804">Transcription</keyword>
<keyword evidence="2" id="KW-0678">Repressor</keyword>
<dbReference type="GO" id="GO:0045892">
    <property type="term" value="P:negative regulation of DNA-templated transcription"/>
    <property type="evidence" value="ECO:0007669"/>
    <property type="project" value="TreeGrafter"/>
</dbReference>
<sequence>MIRRKTIQCDLVLQTVNNLRCHATADEIYETIVKEHPRISKATVYRNLQRLCEMGEIRKREFPGGADRYDHICSDHYHARCVKCGRVFDVDMEYMKDIEQSIRDDHGFIFTGHDIIFKGICKDCSNKQQIYDADAHS</sequence>
<dbReference type="PANTHER" id="PTHR33202:SF7">
    <property type="entry name" value="FERRIC UPTAKE REGULATION PROTEIN"/>
    <property type="match status" value="1"/>
</dbReference>
<keyword evidence="5" id="KW-0238">DNA-binding</keyword>
<dbReference type="AlphaFoldDB" id="A0A7M2RJ46"/>
<dbReference type="SUPFAM" id="SSF46785">
    <property type="entry name" value="Winged helix' DNA-binding domain"/>
    <property type="match status" value="1"/>
</dbReference>
<keyword evidence="8" id="KW-0408">Iron</keyword>
<evidence type="ECO:0000256" key="8">
    <source>
        <dbReference type="PIRSR" id="PIRSR602481-2"/>
    </source>
</evidence>
<gene>
    <name evidence="9" type="ORF">INP51_05090</name>
</gene>
<dbReference type="EMBL" id="CP063304">
    <property type="protein sequence ID" value="QOV20325.1"/>
    <property type="molecule type" value="Genomic_DNA"/>
</dbReference>
<evidence type="ECO:0000313" key="10">
    <source>
        <dbReference type="Proteomes" id="UP000593601"/>
    </source>
</evidence>
<keyword evidence="7" id="KW-0479">Metal-binding</keyword>
<reference evidence="9 10" key="1">
    <citation type="submission" date="2020-10" db="EMBL/GenBank/DDBJ databases">
        <title>Blautia liquoris sp.nov., isolated from the mud in a fermentation cellar used for the production of Chinese strong-flavoured liquor.</title>
        <authorList>
            <person name="Lu L."/>
        </authorList>
    </citation>
    <scope>NUCLEOTIDE SEQUENCE [LARGE SCALE GENOMIC DNA]</scope>
    <source>
        <strain evidence="9 10">LZLJ-3</strain>
    </source>
</reference>
<feature type="binding site" evidence="8">
    <location>
        <position position="113"/>
    </location>
    <ligand>
        <name>Fe cation</name>
        <dbReference type="ChEBI" id="CHEBI:24875"/>
    </ligand>
</feature>
<comment type="cofactor">
    <cofactor evidence="8">
        <name>Mn(2+)</name>
        <dbReference type="ChEBI" id="CHEBI:29035"/>
    </cofactor>
    <cofactor evidence="8">
        <name>Fe(2+)</name>
        <dbReference type="ChEBI" id="CHEBI:29033"/>
    </cofactor>
    <text evidence="8">Binds 1 Mn(2+) or Fe(2+) ion per subunit.</text>
</comment>
<dbReference type="InterPro" id="IPR036388">
    <property type="entry name" value="WH-like_DNA-bd_sf"/>
</dbReference>
<evidence type="ECO:0000256" key="7">
    <source>
        <dbReference type="PIRSR" id="PIRSR602481-1"/>
    </source>
</evidence>
<dbReference type="GO" id="GO:1900376">
    <property type="term" value="P:regulation of secondary metabolite biosynthetic process"/>
    <property type="evidence" value="ECO:0007669"/>
    <property type="project" value="TreeGrafter"/>
</dbReference>